<feature type="domain" description="Protein FecR C-terminal" evidence="3">
    <location>
        <begin position="318"/>
        <end position="388"/>
    </location>
</feature>
<organism evidence="4 5">
    <name type="scientific">Maribacter vaceletii</name>
    <dbReference type="NCBI Taxonomy" id="1206816"/>
    <lineage>
        <taxon>Bacteria</taxon>
        <taxon>Pseudomonadati</taxon>
        <taxon>Bacteroidota</taxon>
        <taxon>Flavobacteriia</taxon>
        <taxon>Flavobacteriales</taxon>
        <taxon>Flavobacteriaceae</taxon>
        <taxon>Maribacter</taxon>
    </lineage>
</organism>
<dbReference type="PANTHER" id="PTHR30273">
    <property type="entry name" value="PERIPLASMIC SIGNAL SENSOR AND SIGMA FACTOR ACTIVATOR FECR-RELATED"/>
    <property type="match status" value="1"/>
</dbReference>
<keyword evidence="1" id="KW-0812">Transmembrane</keyword>
<dbReference type="InterPro" id="IPR006860">
    <property type="entry name" value="FecR"/>
</dbReference>
<evidence type="ECO:0000259" key="3">
    <source>
        <dbReference type="Pfam" id="PF16344"/>
    </source>
</evidence>
<evidence type="ECO:0000256" key="1">
    <source>
        <dbReference type="SAM" id="Phobius"/>
    </source>
</evidence>
<dbReference type="Pfam" id="PF04773">
    <property type="entry name" value="FecR"/>
    <property type="match status" value="1"/>
</dbReference>
<keyword evidence="1" id="KW-0472">Membrane</keyword>
<proteinExistence type="predicted"/>
<dbReference type="EMBL" id="RBIQ01000010">
    <property type="protein sequence ID" value="RKR07967.1"/>
    <property type="molecule type" value="Genomic_DNA"/>
</dbReference>
<dbReference type="Gene3D" id="3.55.50.30">
    <property type="match status" value="1"/>
</dbReference>
<gene>
    <name evidence="4" type="ORF">CLV91_2730</name>
</gene>
<feature type="domain" description="FecR protein" evidence="2">
    <location>
        <begin position="178"/>
        <end position="275"/>
    </location>
</feature>
<reference evidence="4 5" key="1">
    <citation type="submission" date="2018-10" db="EMBL/GenBank/DDBJ databases">
        <title>Genomic Encyclopedia of Archaeal and Bacterial Type Strains, Phase II (KMG-II): from individual species to whole genera.</title>
        <authorList>
            <person name="Goeker M."/>
        </authorList>
    </citation>
    <scope>NUCLEOTIDE SEQUENCE [LARGE SCALE GENOMIC DNA]</scope>
    <source>
        <strain evidence="4 5">DSM 25230</strain>
    </source>
</reference>
<comment type="caution">
    <text evidence="4">The sequence shown here is derived from an EMBL/GenBank/DDBJ whole genome shotgun (WGS) entry which is preliminary data.</text>
</comment>
<feature type="transmembrane region" description="Helical" evidence="1">
    <location>
        <begin position="80"/>
        <end position="102"/>
    </location>
</feature>
<evidence type="ECO:0000259" key="2">
    <source>
        <dbReference type="Pfam" id="PF04773"/>
    </source>
</evidence>
<dbReference type="InterPro" id="IPR032508">
    <property type="entry name" value="FecR_C"/>
</dbReference>
<accession>A0A495DWJ4</accession>
<sequence>MKELEIERIIVKFLNREANIQELNILDAYLRKEENIDTFNLFVKTEFISTSSMAEYDVDKAKETIRLKLKNKEQKRKFTVVYRYIAIAASIALIFGVTFFMMRDAKSELEITNEASIEIKAGSDKAILTLDNGNEVVLEKGKEYQEGKVMSDGKELIYVPGKNKGNSEQGLKYNYLTIPKGGQFFVQLSDSTKVWLNSESKLKYPVRFQKGKTRQVELVYGEAFFEVSPSIKNYGTKFSVLSKSQEISVLGTQFNLRTYKEDTEMATTLVEGKVRVQKGGNSKVLKPNQQSKTSSDTDKIDIEEVDASVEIAWVHGLFSFNEESLGEIMTVLSRWYDVSVFFKSEEKKKFLFSGKVERTKSIDNILKLIEETSTGQIEFEINDKIIIVK</sequence>
<dbReference type="AlphaFoldDB" id="A0A495DWJ4"/>
<protein>
    <submittedName>
        <fullName evidence="4">FecR family protein</fullName>
    </submittedName>
</protein>
<evidence type="ECO:0000313" key="5">
    <source>
        <dbReference type="Proteomes" id="UP000269412"/>
    </source>
</evidence>
<dbReference type="GO" id="GO:0016989">
    <property type="term" value="F:sigma factor antagonist activity"/>
    <property type="evidence" value="ECO:0007669"/>
    <property type="project" value="TreeGrafter"/>
</dbReference>
<dbReference type="PANTHER" id="PTHR30273:SF2">
    <property type="entry name" value="PROTEIN FECR"/>
    <property type="match status" value="1"/>
</dbReference>
<keyword evidence="1" id="KW-1133">Transmembrane helix</keyword>
<dbReference type="Pfam" id="PF16344">
    <property type="entry name" value="FecR_C"/>
    <property type="match status" value="1"/>
</dbReference>
<name>A0A495DWJ4_9FLAO</name>
<evidence type="ECO:0000313" key="4">
    <source>
        <dbReference type="EMBL" id="RKR07967.1"/>
    </source>
</evidence>
<dbReference type="Proteomes" id="UP000269412">
    <property type="component" value="Unassembled WGS sequence"/>
</dbReference>
<dbReference type="InterPro" id="IPR012373">
    <property type="entry name" value="Ferrdict_sens_TM"/>
</dbReference>
<keyword evidence="5" id="KW-1185">Reference proteome</keyword>
<dbReference type="Gene3D" id="2.60.120.1440">
    <property type="match status" value="1"/>
</dbReference>